<gene>
    <name evidence="2" type="ORF">LVIROSA_LOCUS13656</name>
</gene>
<evidence type="ECO:0000256" key="1">
    <source>
        <dbReference type="SAM" id="MobiDB-lite"/>
    </source>
</evidence>
<sequence>MMRYLIPLSQKGRLEDLGKMGEASLYLTNSPQVGLDIPRRDVPPPPVSESGDQDGGPNVSPMKKTKIMARRGRKTKVSGSRNKTPKKTPNGKQHKSQAKEDTSLTCDEDFDDLFIHTPNGKQPMSQAKEDVQEQENDNEVKVNERVTLKELLMSGYTHADAMAAMKELCVVTLFLAFIL</sequence>
<accession>A0AAU9MK87</accession>
<dbReference type="Proteomes" id="UP001157418">
    <property type="component" value="Unassembled WGS sequence"/>
</dbReference>
<protein>
    <recommendedName>
        <fullName evidence="4">UBA domain-containing protein</fullName>
    </recommendedName>
</protein>
<proteinExistence type="predicted"/>
<organism evidence="2 3">
    <name type="scientific">Lactuca virosa</name>
    <dbReference type="NCBI Taxonomy" id="75947"/>
    <lineage>
        <taxon>Eukaryota</taxon>
        <taxon>Viridiplantae</taxon>
        <taxon>Streptophyta</taxon>
        <taxon>Embryophyta</taxon>
        <taxon>Tracheophyta</taxon>
        <taxon>Spermatophyta</taxon>
        <taxon>Magnoliopsida</taxon>
        <taxon>eudicotyledons</taxon>
        <taxon>Gunneridae</taxon>
        <taxon>Pentapetalae</taxon>
        <taxon>asterids</taxon>
        <taxon>campanulids</taxon>
        <taxon>Asterales</taxon>
        <taxon>Asteraceae</taxon>
        <taxon>Cichorioideae</taxon>
        <taxon>Cichorieae</taxon>
        <taxon>Lactucinae</taxon>
        <taxon>Lactuca</taxon>
    </lineage>
</organism>
<feature type="region of interest" description="Disordered" evidence="1">
    <location>
        <begin position="31"/>
        <end position="103"/>
    </location>
</feature>
<evidence type="ECO:0000313" key="2">
    <source>
        <dbReference type="EMBL" id="CAH1426584.1"/>
    </source>
</evidence>
<dbReference type="EMBL" id="CAKMRJ010002223">
    <property type="protein sequence ID" value="CAH1426584.1"/>
    <property type="molecule type" value="Genomic_DNA"/>
</dbReference>
<dbReference type="AlphaFoldDB" id="A0AAU9MK87"/>
<reference evidence="2 3" key="1">
    <citation type="submission" date="2022-01" db="EMBL/GenBank/DDBJ databases">
        <authorList>
            <person name="Xiong W."/>
            <person name="Schranz E."/>
        </authorList>
    </citation>
    <scope>NUCLEOTIDE SEQUENCE [LARGE SCALE GENOMIC DNA]</scope>
</reference>
<feature type="compositionally biased region" description="Basic residues" evidence="1">
    <location>
        <begin position="63"/>
        <end position="76"/>
    </location>
</feature>
<comment type="caution">
    <text evidence="2">The sequence shown here is derived from an EMBL/GenBank/DDBJ whole genome shotgun (WGS) entry which is preliminary data.</text>
</comment>
<keyword evidence="3" id="KW-1185">Reference proteome</keyword>
<name>A0AAU9MK87_9ASTR</name>
<evidence type="ECO:0000313" key="3">
    <source>
        <dbReference type="Proteomes" id="UP001157418"/>
    </source>
</evidence>
<evidence type="ECO:0008006" key="4">
    <source>
        <dbReference type="Google" id="ProtNLM"/>
    </source>
</evidence>